<evidence type="ECO:0000313" key="2">
    <source>
        <dbReference type="EMBL" id="RXT48729.1"/>
    </source>
</evidence>
<accession>A0A4V1P6T5</accession>
<evidence type="ECO:0000256" key="1">
    <source>
        <dbReference type="SAM" id="SignalP"/>
    </source>
</evidence>
<name>A0A4V1P6T5_9BRAD</name>
<reference evidence="2 3" key="1">
    <citation type="submission" date="2017-03" db="EMBL/GenBank/DDBJ databases">
        <authorList>
            <person name="Safronova V.I."/>
            <person name="Sazanova A.L."/>
            <person name="Chirak E.R."/>
        </authorList>
    </citation>
    <scope>NUCLEOTIDE SEQUENCE [LARGE SCALE GENOMIC DNA]</scope>
    <source>
        <strain evidence="2 3">Opo-243</strain>
    </source>
</reference>
<feature type="chain" id="PRO_5020412256" description="YMGG-like Gly-zipper domain-containing protein" evidence="1">
    <location>
        <begin position="25"/>
        <end position="90"/>
    </location>
</feature>
<organism evidence="2 3">
    <name type="scientific">Bradyrhizobium betae</name>
    <dbReference type="NCBI Taxonomy" id="244734"/>
    <lineage>
        <taxon>Bacteria</taxon>
        <taxon>Pseudomonadati</taxon>
        <taxon>Pseudomonadota</taxon>
        <taxon>Alphaproteobacteria</taxon>
        <taxon>Hyphomicrobiales</taxon>
        <taxon>Nitrobacteraceae</taxon>
        <taxon>Bradyrhizobium</taxon>
    </lineage>
</organism>
<dbReference type="AlphaFoldDB" id="A0A4V1P6T5"/>
<feature type="signal peptide" evidence="1">
    <location>
        <begin position="1"/>
        <end position="24"/>
    </location>
</feature>
<proteinExistence type="predicted"/>
<comment type="caution">
    <text evidence="2">The sequence shown here is derived from an EMBL/GenBank/DDBJ whole genome shotgun (WGS) entry which is preliminary data.</text>
</comment>
<keyword evidence="3" id="KW-1185">Reference proteome</keyword>
<keyword evidence="1" id="KW-0732">Signal</keyword>
<protein>
    <recommendedName>
        <fullName evidence="4">YMGG-like Gly-zipper domain-containing protein</fullName>
    </recommendedName>
</protein>
<sequence length="90" mass="9947">MRKLALFVILLSFAGMFPSSESYAQSALRGAVIGGAIGGRRGAAIGATAGAIAGAHRRHQHWHRYYWRNGGCWYRSSSGRSHRVSHRYCR</sequence>
<gene>
    <name evidence="2" type="ORF">B5V03_12540</name>
</gene>
<dbReference type="Proteomes" id="UP000290819">
    <property type="component" value="Unassembled WGS sequence"/>
</dbReference>
<evidence type="ECO:0000313" key="3">
    <source>
        <dbReference type="Proteomes" id="UP000290819"/>
    </source>
</evidence>
<evidence type="ECO:0008006" key="4">
    <source>
        <dbReference type="Google" id="ProtNLM"/>
    </source>
</evidence>
<dbReference type="EMBL" id="MZXW01000016">
    <property type="protein sequence ID" value="RXT48729.1"/>
    <property type="molecule type" value="Genomic_DNA"/>
</dbReference>